<dbReference type="EMBL" id="AP006491">
    <property type="protein sequence ID" value="BAM80111.1"/>
    <property type="molecule type" value="Genomic_DNA"/>
</dbReference>
<keyword evidence="16" id="KW-1185">Reference proteome</keyword>
<evidence type="ECO:0000256" key="5">
    <source>
        <dbReference type="ARBA" id="ARBA00022660"/>
    </source>
</evidence>
<keyword evidence="11" id="KW-0408">Iron</keyword>
<dbReference type="HOGENOM" id="CLU_585788_0_0_1"/>
<dbReference type="InterPro" id="IPR038659">
    <property type="entry name" value="AOX_sf"/>
</dbReference>
<keyword evidence="8" id="KW-0249">Electron transport</keyword>
<dbReference type="GO" id="GO:0016020">
    <property type="term" value="C:membrane"/>
    <property type="evidence" value="ECO:0007669"/>
    <property type="project" value="UniProtKB-SubCell"/>
</dbReference>
<dbReference type="OrthoDB" id="4493at2759"/>
<comment type="similarity">
    <text evidence="3">Belongs to the alternative oxidase family.</text>
</comment>
<keyword evidence="4" id="KW-0813">Transport</keyword>
<dbReference type="RefSeq" id="XP_005536397.1">
    <property type="nucleotide sequence ID" value="XM_005536340.1"/>
</dbReference>
<keyword evidence="9 14" id="KW-1133">Transmembrane helix</keyword>
<dbReference type="eggNOG" id="ENOG502QRMM">
    <property type="taxonomic scope" value="Eukaryota"/>
</dbReference>
<accession>M1UR83</accession>
<dbReference type="Proteomes" id="UP000007014">
    <property type="component" value="Chromosome 9"/>
</dbReference>
<evidence type="ECO:0000256" key="13">
    <source>
        <dbReference type="SAM" id="MobiDB-lite"/>
    </source>
</evidence>
<dbReference type="Gramene" id="CMI243CT">
    <property type="protein sequence ID" value="CMI243CT"/>
    <property type="gene ID" value="CMI243C"/>
</dbReference>
<evidence type="ECO:0000256" key="8">
    <source>
        <dbReference type="ARBA" id="ARBA00022982"/>
    </source>
</evidence>
<dbReference type="PANTHER" id="PTHR31803:SF19">
    <property type="entry name" value="UBIQUINOL OXIDASE"/>
    <property type="match status" value="1"/>
</dbReference>
<dbReference type="GO" id="GO:0009916">
    <property type="term" value="F:alternative oxidase activity"/>
    <property type="evidence" value="ECO:0007669"/>
    <property type="project" value="InterPro"/>
</dbReference>
<keyword evidence="10" id="KW-0560">Oxidoreductase</keyword>
<protein>
    <submittedName>
        <fullName evidence="15">Plastid terminal oxidase</fullName>
    </submittedName>
</protein>
<feature type="transmembrane region" description="Helical" evidence="14">
    <location>
        <begin position="241"/>
        <end position="260"/>
    </location>
</feature>
<dbReference type="PANTHER" id="PTHR31803">
    <property type="entry name" value="ALTERNATIVE OXIDASE"/>
    <property type="match status" value="1"/>
</dbReference>
<dbReference type="GO" id="GO:0046872">
    <property type="term" value="F:metal ion binding"/>
    <property type="evidence" value="ECO:0007669"/>
    <property type="project" value="UniProtKB-KW"/>
</dbReference>
<dbReference type="InterPro" id="IPR002680">
    <property type="entry name" value="AOX"/>
</dbReference>
<evidence type="ECO:0000313" key="15">
    <source>
        <dbReference type="EMBL" id="BAM80111.1"/>
    </source>
</evidence>
<reference evidence="15 16" key="1">
    <citation type="journal article" date="2004" name="Nature">
        <title>Genome sequence of the ultrasmall unicellular red alga Cyanidioschyzon merolae 10D.</title>
        <authorList>
            <person name="Matsuzaki M."/>
            <person name="Misumi O."/>
            <person name="Shin-i T."/>
            <person name="Maruyama S."/>
            <person name="Takahara M."/>
            <person name="Miyagishima S."/>
            <person name="Mori T."/>
            <person name="Nishida K."/>
            <person name="Yagisawa F."/>
            <person name="Nishida K."/>
            <person name="Yoshida Y."/>
            <person name="Nishimura Y."/>
            <person name="Nakao S."/>
            <person name="Kobayashi T."/>
            <person name="Momoyama Y."/>
            <person name="Higashiyama T."/>
            <person name="Minoda A."/>
            <person name="Sano M."/>
            <person name="Nomoto H."/>
            <person name="Oishi K."/>
            <person name="Hayashi H."/>
            <person name="Ohta F."/>
            <person name="Nishizaka S."/>
            <person name="Haga S."/>
            <person name="Miura S."/>
            <person name="Morishita T."/>
            <person name="Kabeya Y."/>
            <person name="Terasawa K."/>
            <person name="Suzuki Y."/>
            <person name="Ishii Y."/>
            <person name="Asakawa S."/>
            <person name="Takano H."/>
            <person name="Ohta N."/>
            <person name="Kuroiwa H."/>
            <person name="Tanaka K."/>
            <person name="Shimizu N."/>
            <person name="Sugano S."/>
            <person name="Sato N."/>
            <person name="Nozaki H."/>
            <person name="Ogasawara N."/>
            <person name="Kohara Y."/>
            <person name="Kuroiwa T."/>
        </authorList>
    </citation>
    <scope>NUCLEOTIDE SEQUENCE [LARGE SCALE GENOMIC DNA]</scope>
    <source>
        <strain evidence="15 16">10D</strain>
    </source>
</reference>
<keyword evidence="7" id="KW-0479">Metal-binding</keyword>
<evidence type="ECO:0000256" key="4">
    <source>
        <dbReference type="ARBA" id="ARBA00022448"/>
    </source>
</evidence>
<evidence type="ECO:0000256" key="11">
    <source>
        <dbReference type="ARBA" id="ARBA00023004"/>
    </source>
</evidence>
<evidence type="ECO:0000256" key="10">
    <source>
        <dbReference type="ARBA" id="ARBA00023002"/>
    </source>
</evidence>
<dbReference type="GO" id="GO:0005739">
    <property type="term" value="C:mitochondrion"/>
    <property type="evidence" value="ECO:0007669"/>
    <property type="project" value="TreeGrafter"/>
</dbReference>
<evidence type="ECO:0000313" key="16">
    <source>
        <dbReference type="Proteomes" id="UP000007014"/>
    </source>
</evidence>
<evidence type="ECO:0000256" key="1">
    <source>
        <dbReference type="ARBA" id="ARBA00001962"/>
    </source>
</evidence>
<dbReference type="GO" id="GO:0010230">
    <property type="term" value="P:alternative respiration"/>
    <property type="evidence" value="ECO:0007669"/>
    <property type="project" value="TreeGrafter"/>
</dbReference>
<name>M1UR83_CYAM1</name>
<comment type="cofactor">
    <cofactor evidence="1">
        <name>Fe cation</name>
        <dbReference type="ChEBI" id="CHEBI:24875"/>
    </cofactor>
</comment>
<dbReference type="AlphaFoldDB" id="M1UR83"/>
<reference evidence="15 16" key="2">
    <citation type="journal article" date="2007" name="BMC Biol.">
        <title>A 100%-complete sequence reveals unusually simple genomic features in the hot-spring red alga Cyanidioschyzon merolae.</title>
        <authorList>
            <person name="Nozaki H."/>
            <person name="Takano H."/>
            <person name="Misumi O."/>
            <person name="Terasawa K."/>
            <person name="Matsuzaki M."/>
            <person name="Maruyama S."/>
            <person name="Nishida K."/>
            <person name="Yagisawa F."/>
            <person name="Yoshida Y."/>
            <person name="Fujiwara T."/>
            <person name="Takio S."/>
            <person name="Tamura K."/>
            <person name="Chung S.J."/>
            <person name="Nakamura S."/>
            <person name="Kuroiwa H."/>
            <person name="Tanaka K."/>
            <person name="Sato N."/>
            <person name="Kuroiwa T."/>
        </authorList>
    </citation>
    <scope>NUCLEOTIDE SEQUENCE [LARGE SCALE GENOMIC DNA]</scope>
    <source>
        <strain evidence="15 16">10D</strain>
    </source>
</reference>
<dbReference type="Gene3D" id="1.20.1260.140">
    <property type="entry name" value="Alternative oxidase"/>
    <property type="match status" value="1"/>
</dbReference>
<organism evidence="15 16">
    <name type="scientific">Cyanidioschyzon merolae (strain NIES-3377 / 10D)</name>
    <name type="common">Unicellular red alga</name>
    <dbReference type="NCBI Taxonomy" id="280699"/>
    <lineage>
        <taxon>Eukaryota</taxon>
        <taxon>Rhodophyta</taxon>
        <taxon>Bangiophyceae</taxon>
        <taxon>Cyanidiales</taxon>
        <taxon>Cyanidiaceae</taxon>
        <taxon>Cyanidioschyzon</taxon>
    </lineage>
</organism>
<evidence type="ECO:0000256" key="7">
    <source>
        <dbReference type="ARBA" id="ARBA00022723"/>
    </source>
</evidence>
<gene>
    <name evidence="15" type="ORF">CYME_CMI243C</name>
</gene>
<proteinExistence type="inferred from homology"/>
<evidence type="ECO:0000256" key="9">
    <source>
        <dbReference type="ARBA" id="ARBA00022989"/>
    </source>
</evidence>
<keyword evidence="5" id="KW-0679">Respiratory chain</keyword>
<dbReference type="Pfam" id="PF01786">
    <property type="entry name" value="AOX"/>
    <property type="match status" value="1"/>
</dbReference>
<keyword evidence="6 14" id="KW-0812">Transmembrane</keyword>
<dbReference type="KEGG" id="cme:CYME_CMI243C"/>
<evidence type="ECO:0000256" key="3">
    <source>
        <dbReference type="ARBA" id="ARBA00008388"/>
    </source>
</evidence>
<feature type="region of interest" description="Disordered" evidence="13">
    <location>
        <begin position="438"/>
        <end position="467"/>
    </location>
</feature>
<keyword evidence="12 14" id="KW-0472">Membrane</keyword>
<sequence>METGPTHMGRGRARCAPGNGGAHAVLFVPARHLLREERKAPTSPRVACSRYRDRKLLQIRSLRMEQSSQRLPKGRLENFFVLLGKQCVREIRGTVEAVAAATTRQAKTPSASQARLAELAISDELIAKRESLRESATHYLKAAPWLSRMTYTLLCRLIEMLFRDRPIERFWFLEMVARVPYFSFLSVLHLYESLDLAHLTELRRAHFIEEWNEMHHLLIMQALGGDGRWLDRFLAYHVSLVYYWALVLLYMIAPAVAYNFSELLEKHAYDTYAVFIEQNETLLRTLPAPSVARAYYESGERFRFRADTINAETHACEGPPVATLFDAFVNIRDDEGEHIKMMEFCQTEIISTGQASATGDQADLCGSRAAEAPALAGLLATFSTCIRSSEDRDRWNRWQASAEEWKRKHSRTPVPFLKPSGAASAQLTRNWKVHANEGYAPIPEATDRGGHALENGHVGPGASSPTA</sequence>
<evidence type="ECO:0000256" key="14">
    <source>
        <dbReference type="SAM" id="Phobius"/>
    </source>
</evidence>
<dbReference type="GeneID" id="16993705"/>
<evidence type="ECO:0000256" key="6">
    <source>
        <dbReference type="ARBA" id="ARBA00022692"/>
    </source>
</evidence>
<comment type="subcellular location">
    <subcellularLocation>
        <location evidence="2">Membrane</location>
    </subcellularLocation>
</comment>
<evidence type="ECO:0000256" key="12">
    <source>
        <dbReference type="ARBA" id="ARBA00023136"/>
    </source>
</evidence>
<dbReference type="STRING" id="280699.M1UR83"/>
<evidence type="ECO:0000256" key="2">
    <source>
        <dbReference type="ARBA" id="ARBA00004370"/>
    </source>
</evidence>